<dbReference type="Pfam" id="PF14542">
    <property type="entry name" value="Acetyltransf_CG"/>
    <property type="match status" value="1"/>
</dbReference>
<dbReference type="AlphaFoldDB" id="A0A9X1M1Z7"/>
<dbReference type="InterPro" id="IPR031165">
    <property type="entry name" value="GNAT_YJDJ"/>
</dbReference>
<dbReference type="PANTHER" id="PTHR31435">
    <property type="entry name" value="PROTEIN NATD1"/>
    <property type="match status" value="1"/>
</dbReference>
<feature type="domain" description="N-acetyltransferase" evidence="2">
    <location>
        <begin position="18"/>
        <end position="108"/>
    </location>
</feature>
<feature type="region of interest" description="Disordered" evidence="1">
    <location>
        <begin position="1"/>
        <end position="21"/>
    </location>
</feature>
<dbReference type="PROSITE" id="PS51729">
    <property type="entry name" value="GNAT_YJDJ"/>
    <property type="match status" value="1"/>
</dbReference>
<protein>
    <submittedName>
        <fullName evidence="3">N-acetyltransferase</fullName>
    </submittedName>
</protein>
<reference evidence="3" key="1">
    <citation type="submission" date="2021-10" db="EMBL/GenBank/DDBJ databases">
        <title>Novel species in genus Arthrobacter.</title>
        <authorList>
            <person name="Liu Y."/>
        </authorList>
    </citation>
    <scope>NUCLEOTIDE SEQUENCE</scope>
    <source>
        <strain evidence="3">Zg-Y809</strain>
    </source>
</reference>
<dbReference type="PANTHER" id="PTHR31435:SF10">
    <property type="entry name" value="BSR4717 PROTEIN"/>
    <property type="match status" value="1"/>
</dbReference>
<proteinExistence type="predicted"/>
<dbReference type="EMBL" id="JAJFZP010000006">
    <property type="protein sequence ID" value="MCC3269507.1"/>
    <property type="molecule type" value="Genomic_DNA"/>
</dbReference>
<dbReference type="Gene3D" id="3.40.630.30">
    <property type="match status" value="1"/>
</dbReference>
<dbReference type="Proteomes" id="UP001139264">
    <property type="component" value="Unassembled WGS sequence"/>
</dbReference>
<name>A0A9X1M1Z7_9MICC</name>
<evidence type="ECO:0000256" key="1">
    <source>
        <dbReference type="SAM" id="MobiDB-lite"/>
    </source>
</evidence>
<comment type="caution">
    <text evidence="3">The sequence shown here is derived from an EMBL/GenBank/DDBJ whole genome shotgun (WGS) entry which is preliminary data.</text>
</comment>
<dbReference type="SUPFAM" id="SSF55729">
    <property type="entry name" value="Acyl-CoA N-acyltransferases (Nat)"/>
    <property type="match status" value="1"/>
</dbReference>
<evidence type="ECO:0000313" key="4">
    <source>
        <dbReference type="Proteomes" id="UP001139264"/>
    </source>
</evidence>
<accession>A0A9X1M1Z7</accession>
<evidence type="ECO:0000313" key="3">
    <source>
        <dbReference type="EMBL" id="MCC3269507.1"/>
    </source>
</evidence>
<dbReference type="RefSeq" id="WP_227907922.1">
    <property type="nucleotide sequence ID" value="NZ_CP095461.1"/>
</dbReference>
<dbReference type="InterPro" id="IPR016181">
    <property type="entry name" value="Acyl_CoA_acyltransferase"/>
</dbReference>
<organism evidence="3 4">
    <name type="scientific">Arthrobacter gengyunqii</name>
    <dbReference type="NCBI Taxonomy" id="2886940"/>
    <lineage>
        <taxon>Bacteria</taxon>
        <taxon>Bacillati</taxon>
        <taxon>Actinomycetota</taxon>
        <taxon>Actinomycetes</taxon>
        <taxon>Micrococcales</taxon>
        <taxon>Micrococcaceae</taxon>
        <taxon>Arthrobacter</taxon>
    </lineage>
</organism>
<dbReference type="InterPro" id="IPR045057">
    <property type="entry name" value="Gcn5-rel_NAT"/>
</dbReference>
<gene>
    <name evidence="3" type="ORF">LJ751_09030</name>
</gene>
<sequence length="134" mass="15055">MTTESERSTTQTQPVEVRNNSEESRFDILVGGVSAGFSMYTHHDEGPSRQRIFYHTVIDEQFDGRGLASVLTRTALRTSVQEGYRLVAVCPYVARWLTTHRDVDDAVDRVRPAHLAAVRRAAQGSADRSSTYRP</sequence>
<evidence type="ECO:0000259" key="2">
    <source>
        <dbReference type="PROSITE" id="PS51729"/>
    </source>
</evidence>